<name>A0A8H7DUQ7_PLEOS</name>
<keyword evidence="1" id="KW-0853">WD repeat</keyword>
<comment type="caution">
    <text evidence="3">The sequence shown here is derived from an EMBL/GenBank/DDBJ whole genome shotgun (WGS) entry which is preliminary data.</text>
</comment>
<dbReference type="InterPro" id="IPR036322">
    <property type="entry name" value="WD40_repeat_dom_sf"/>
</dbReference>
<dbReference type="Pfam" id="PF09994">
    <property type="entry name" value="T6SS_Tle1-like_cat"/>
    <property type="match status" value="1"/>
</dbReference>
<dbReference type="InterPro" id="IPR015943">
    <property type="entry name" value="WD40/YVTN_repeat-like_dom_sf"/>
</dbReference>
<sequence>MSSVPPPSETMDQRLQGECSVNQKASNETLVACPHKREGRIIVICADGTSNEFGVKGTNVIEFFSRIVKSRRQIIFYISGIGTHTTSKIGRLFDMAFANSFEKNLLIAYKWLAETYEPGDRIFLFGFSRGAYQVRVIAGMIEGVGLIYPGYIAQLPAVFKLYMSTTEKSREETMKQTKAKDLCKMFKRSISQPGVNVHFVGVWDTVSSIGVRRGASLPGTVTGMSHVCHFRHALALDERRVRFWPEHANSQPSDNAGLRHCGDVKEVWFAGSHSDMWTFAPFAPALRWMTYEAMKHGLQMRPYIGRWETPEVTKSLKGAWNILEVLPLRRPSDEGHRLTRIPHLGAARHIQKGQYIHESVLKFMGIHEATESPSGKLPVLPCYVPFAVLPNKVSWRDHQLLSGLVEWDVFPSLDSIISGIDHATKERDIERLKHEVGVLAMSISPDINKYPAPQELPKFLSAINFLRTQDNVPKIVITTLLSVLCELAPHPEHKLPFSTFRDIARKARKARKHYPEVIRRHCNLREASYDLHNGAQIKSVIMPDTDMILSASPEQVVIQNQHEAPIQSIHFDYQASVSFQADGSKFATSDLRGDVDIWDTKTGEVERTLRSYSQLLDYSWSLAFSPDGKKIAAGSLRGNIRLWSTQTGQCLFFKMGHTSFVRQLSFSPDGSWFASGSNDATREWDEVGRSEVFEWGQMVGSVAVSRDHILSASNDSKIRVWNANSGDLVRELEGHTYPVSCMAFSTDFKFIISVSADGTARLWGDSSNMALVIYNVGEDIESIAFSFDGKKIVTGSDKGKIDIWNADVLL</sequence>
<dbReference type="OrthoDB" id="674604at2759"/>
<proteinExistence type="predicted"/>
<feature type="domain" description="T6SS Phospholipase effector Tle1-like catalytic" evidence="2">
    <location>
        <begin position="41"/>
        <end position="276"/>
    </location>
</feature>
<evidence type="ECO:0000313" key="3">
    <source>
        <dbReference type="EMBL" id="KAF7433837.1"/>
    </source>
</evidence>
<dbReference type="PANTHER" id="PTHR33840:SF2">
    <property type="entry name" value="TLE1 PHOSPHOLIPASE DOMAIN-CONTAINING PROTEIN"/>
    <property type="match status" value="1"/>
</dbReference>
<dbReference type="EMBL" id="JACETU010000003">
    <property type="protein sequence ID" value="KAF7433837.1"/>
    <property type="molecule type" value="Genomic_DNA"/>
</dbReference>
<dbReference type="SMART" id="SM00320">
    <property type="entry name" value="WD40"/>
    <property type="match status" value="6"/>
</dbReference>
<feature type="repeat" description="WD" evidence="1">
    <location>
        <begin position="654"/>
        <end position="681"/>
    </location>
</feature>
<dbReference type="Pfam" id="PF00400">
    <property type="entry name" value="WD40"/>
    <property type="match status" value="4"/>
</dbReference>
<dbReference type="RefSeq" id="XP_036633864.1">
    <property type="nucleotide sequence ID" value="XM_036775362.1"/>
</dbReference>
<feature type="repeat" description="WD" evidence="1">
    <location>
        <begin position="567"/>
        <end position="608"/>
    </location>
</feature>
<organism evidence="3 4">
    <name type="scientific">Pleurotus ostreatus</name>
    <name type="common">Oyster mushroom</name>
    <name type="synonym">White-rot fungus</name>
    <dbReference type="NCBI Taxonomy" id="5322"/>
    <lineage>
        <taxon>Eukaryota</taxon>
        <taxon>Fungi</taxon>
        <taxon>Dikarya</taxon>
        <taxon>Basidiomycota</taxon>
        <taxon>Agaricomycotina</taxon>
        <taxon>Agaricomycetes</taxon>
        <taxon>Agaricomycetidae</taxon>
        <taxon>Agaricales</taxon>
        <taxon>Pleurotineae</taxon>
        <taxon>Pleurotaceae</taxon>
        <taxon>Pleurotus</taxon>
    </lineage>
</organism>
<evidence type="ECO:0000256" key="1">
    <source>
        <dbReference type="PROSITE-ProRule" id="PRU00221"/>
    </source>
</evidence>
<dbReference type="VEuPathDB" id="FungiDB:PC9H_005803"/>
<keyword evidence="4" id="KW-1185">Reference proteome</keyword>
<accession>A0A8H7DUQ7</accession>
<evidence type="ECO:0000259" key="2">
    <source>
        <dbReference type="Pfam" id="PF09994"/>
    </source>
</evidence>
<evidence type="ECO:0000313" key="4">
    <source>
        <dbReference type="Proteomes" id="UP000623687"/>
    </source>
</evidence>
<dbReference type="AlphaFoldDB" id="A0A8H7DUQ7"/>
<dbReference type="CDD" id="cd00200">
    <property type="entry name" value="WD40"/>
    <property type="match status" value="1"/>
</dbReference>
<dbReference type="InterPro" id="IPR001680">
    <property type="entry name" value="WD40_rpt"/>
</dbReference>
<protein>
    <recommendedName>
        <fullName evidence="2">T6SS Phospholipase effector Tle1-like catalytic domain-containing protein</fullName>
    </recommendedName>
</protein>
<feature type="repeat" description="WD" evidence="1">
    <location>
        <begin position="621"/>
        <end position="653"/>
    </location>
</feature>
<dbReference type="Proteomes" id="UP000623687">
    <property type="component" value="Unassembled WGS sequence"/>
</dbReference>
<dbReference type="Gene3D" id="2.130.10.10">
    <property type="entry name" value="YVTN repeat-like/Quinoprotein amine dehydrogenase"/>
    <property type="match status" value="2"/>
</dbReference>
<dbReference type="PANTHER" id="PTHR33840">
    <property type="match status" value="1"/>
</dbReference>
<feature type="repeat" description="WD" evidence="1">
    <location>
        <begin position="773"/>
        <end position="805"/>
    </location>
</feature>
<dbReference type="PROSITE" id="PS50082">
    <property type="entry name" value="WD_REPEATS_2"/>
    <property type="match status" value="6"/>
</dbReference>
<dbReference type="SUPFAM" id="SSF50978">
    <property type="entry name" value="WD40 repeat-like"/>
    <property type="match status" value="1"/>
</dbReference>
<feature type="repeat" description="WD" evidence="1">
    <location>
        <begin position="732"/>
        <end position="763"/>
    </location>
</feature>
<reference evidence="3" key="1">
    <citation type="submission" date="2019-07" db="EMBL/GenBank/DDBJ databases">
        <authorList>
            <person name="Palmer J.M."/>
        </authorList>
    </citation>
    <scope>NUCLEOTIDE SEQUENCE</scope>
    <source>
        <strain evidence="3">PC9</strain>
    </source>
</reference>
<dbReference type="GeneID" id="59375621"/>
<dbReference type="PROSITE" id="PS50294">
    <property type="entry name" value="WD_REPEATS_REGION"/>
    <property type="match status" value="2"/>
</dbReference>
<dbReference type="InterPro" id="IPR018712">
    <property type="entry name" value="Tle1-like_cat"/>
</dbReference>
<gene>
    <name evidence="3" type="ORF">PC9H_005803</name>
</gene>
<feature type="repeat" description="WD" evidence="1">
    <location>
        <begin position="709"/>
        <end position="731"/>
    </location>
</feature>